<dbReference type="SUPFAM" id="SSF46785">
    <property type="entry name" value="Winged helix' DNA-binding domain"/>
    <property type="match status" value="1"/>
</dbReference>
<evidence type="ECO:0000256" key="2">
    <source>
        <dbReference type="ARBA" id="ARBA00023015"/>
    </source>
</evidence>
<comment type="similarity">
    <text evidence="1">Belongs to the BlaI transcriptional regulatory family.</text>
</comment>
<reference evidence="5 6" key="1">
    <citation type="submission" date="2017-02" db="EMBL/GenBank/DDBJ databases">
        <authorList>
            <person name="Peterson S.W."/>
        </authorList>
    </citation>
    <scope>NUCLEOTIDE SEQUENCE [LARGE SCALE GENOMIC DNA]</scope>
    <source>
        <strain evidence="5 6">M1</strain>
    </source>
</reference>
<dbReference type="InterPro" id="IPR005650">
    <property type="entry name" value="BlaI_family"/>
</dbReference>
<dbReference type="STRING" id="36842.SAMN02194393_05008"/>
<dbReference type="EMBL" id="FUZT01000019">
    <property type="protein sequence ID" value="SKC89314.1"/>
    <property type="molecule type" value="Genomic_DNA"/>
</dbReference>
<dbReference type="PIRSF" id="PIRSF019455">
    <property type="entry name" value="CopR_AtkY"/>
    <property type="match status" value="1"/>
</dbReference>
<dbReference type="RefSeq" id="WP_170917589.1">
    <property type="nucleotide sequence ID" value="NZ_FUZT01000019.1"/>
</dbReference>
<evidence type="ECO:0000313" key="5">
    <source>
        <dbReference type="EMBL" id="SKC89314.1"/>
    </source>
</evidence>
<dbReference type="GO" id="GO:0045892">
    <property type="term" value="P:negative regulation of DNA-templated transcription"/>
    <property type="evidence" value="ECO:0007669"/>
    <property type="project" value="InterPro"/>
</dbReference>
<organism evidence="5 6">
    <name type="scientific">Maledivibacter halophilus</name>
    <dbReference type="NCBI Taxonomy" id="36842"/>
    <lineage>
        <taxon>Bacteria</taxon>
        <taxon>Bacillati</taxon>
        <taxon>Bacillota</taxon>
        <taxon>Clostridia</taxon>
        <taxon>Peptostreptococcales</taxon>
        <taxon>Caminicellaceae</taxon>
        <taxon>Maledivibacter</taxon>
    </lineage>
</organism>
<gene>
    <name evidence="5" type="ORF">SAMN02194393_05008</name>
</gene>
<keyword evidence="4" id="KW-0804">Transcription</keyword>
<name>A0A1T5MMS6_9FIRM</name>
<dbReference type="AlphaFoldDB" id="A0A1T5MMS6"/>
<keyword evidence="2" id="KW-0805">Transcription regulation</keyword>
<evidence type="ECO:0000256" key="1">
    <source>
        <dbReference type="ARBA" id="ARBA00011046"/>
    </source>
</evidence>
<evidence type="ECO:0000256" key="3">
    <source>
        <dbReference type="ARBA" id="ARBA00023125"/>
    </source>
</evidence>
<keyword evidence="6" id="KW-1185">Reference proteome</keyword>
<dbReference type="Gene3D" id="1.10.4040.10">
    <property type="entry name" value="Penicillinase repressor domain"/>
    <property type="match status" value="1"/>
</dbReference>
<dbReference type="Gene3D" id="1.10.10.10">
    <property type="entry name" value="Winged helix-like DNA-binding domain superfamily/Winged helix DNA-binding domain"/>
    <property type="match status" value="1"/>
</dbReference>
<protein>
    <submittedName>
        <fullName evidence="5">Predicted transcriptional regulator</fullName>
    </submittedName>
</protein>
<dbReference type="InterPro" id="IPR036390">
    <property type="entry name" value="WH_DNA-bd_sf"/>
</dbReference>
<evidence type="ECO:0000313" key="6">
    <source>
        <dbReference type="Proteomes" id="UP000190285"/>
    </source>
</evidence>
<sequence>MKTKLTDSEIIIMNILWESGPLKAGEIAEITLKKKGWKRNTTYTLIQRLIKKDAILRTDPNFICTPILKQDEIRIEETKTLLDKMYNGSFNLLVKNFIKKESLSQKEIDELRNIIDEVDK</sequence>
<dbReference type="GO" id="GO:0003677">
    <property type="term" value="F:DNA binding"/>
    <property type="evidence" value="ECO:0007669"/>
    <property type="project" value="UniProtKB-KW"/>
</dbReference>
<dbReference type="InterPro" id="IPR036388">
    <property type="entry name" value="WH-like_DNA-bd_sf"/>
</dbReference>
<proteinExistence type="inferred from homology"/>
<dbReference type="Proteomes" id="UP000190285">
    <property type="component" value="Unassembled WGS sequence"/>
</dbReference>
<keyword evidence="3" id="KW-0238">DNA-binding</keyword>
<accession>A0A1T5MMS6</accession>
<evidence type="ECO:0000256" key="4">
    <source>
        <dbReference type="ARBA" id="ARBA00023163"/>
    </source>
</evidence>
<dbReference type="Pfam" id="PF03965">
    <property type="entry name" value="Penicillinase_R"/>
    <property type="match status" value="1"/>
</dbReference>